<dbReference type="PROSITE" id="PS50137">
    <property type="entry name" value="DS_RBD"/>
    <property type="match status" value="1"/>
</dbReference>
<dbReference type="GO" id="GO:0003723">
    <property type="term" value="F:RNA binding"/>
    <property type="evidence" value="ECO:0007669"/>
    <property type="project" value="UniProtKB-UniRule"/>
</dbReference>
<dbReference type="AlphaFoldDB" id="A0A913XMQ5"/>
<organism evidence="4 5">
    <name type="scientific">Exaiptasia diaphana</name>
    <name type="common">Tropical sea anemone</name>
    <name type="synonym">Aiptasia pulchella</name>
    <dbReference type="NCBI Taxonomy" id="2652724"/>
    <lineage>
        <taxon>Eukaryota</taxon>
        <taxon>Metazoa</taxon>
        <taxon>Cnidaria</taxon>
        <taxon>Anthozoa</taxon>
        <taxon>Hexacorallia</taxon>
        <taxon>Actiniaria</taxon>
        <taxon>Aiptasiidae</taxon>
        <taxon>Exaiptasia</taxon>
    </lineage>
</organism>
<feature type="region of interest" description="Disordered" evidence="2">
    <location>
        <begin position="53"/>
        <end position="82"/>
    </location>
</feature>
<sequence length="246" mass="28421">MADQWNNFWRGHLPQQAQVNRQYEHWQGQQSVQSTSPRPLMKCNVQYPFQPRQSFRQNMPGRPPPPQRPLNRNYSPRNVHPPTVDQTRLAGFEAEKRFTNSKERIHNVLQNATKTHHKLNYRYQRVNSQVWKATVGVPWPSSYFEVTGEGCDKKQAERRAAALALLRLEEMGFPVGSSGTSILSKKEEINRDDEPEEIQIPECFFYPFQQVKGYFKTHSISLIPLSPSPPLPSPLLPSPPKMMNTS</sequence>
<dbReference type="Proteomes" id="UP000887567">
    <property type="component" value="Unplaced"/>
</dbReference>
<dbReference type="KEGG" id="epa:110244905"/>
<dbReference type="Gene3D" id="3.30.160.20">
    <property type="match status" value="1"/>
</dbReference>
<dbReference type="GeneID" id="110244905"/>
<evidence type="ECO:0000256" key="1">
    <source>
        <dbReference type="PROSITE-ProRule" id="PRU00266"/>
    </source>
</evidence>
<name>A0A913XMQ5_EXADI</name>
<proteinExistence type="predicted"/>
<keyword evidence="1" id="KW-0694">RNA-binding</keyword>
<dbReference type="SUPFAM" id="SSF54768">
    <property type="entry name" value="dsRNA-binding domain-like"/>
    <property type="match status" value="1"/>
</dbReference>
<dbReference type="EnsemblMetazoa" id="XM_021051139.1">
    <property type="protein sequence ID" value="XP_020906798.1"/>
    <property type="gene ID" value="LOC110244905"/>
</dbReference>
<protein>
    <recommendedName>
        <fullName evidence="3">DRBM domain-containing protein</fullName>
    </recommendedName>
</protein>
<dbReference type="RefSeq" id="XP_020906798.1">
    <property type="nucleotide sequence ID" value="XM_021051139.1"/>
</dbReference>
<dbReference type="InterPro" id="IPR014720">
    <property type="entry name" value="dsRBD_dom"/>
</dbReference>
<evidence type="ECO:0000259" key="3">
    <source>
        <dbReference type="PROSITE" id="PS50137"/>
    </source>
</evidence>
<reference evidence="4" key="1">
    <citation type="submission" date="2022-11" db="UniProtKB">
        <authorList>
            <consortium name="EnsemblMetazoa"/>
        </authorList>
    </citation>
    <scope>IDENTIFICATION</scope>
</reference>
<keyword evidence="5" id="KW-1185">Reference proteome</keyword>
<evidence type="ECO:0000313" key="4">
    <source>
        <dbReference type="EnsemblMetazoa" id="XP_020906798.1"/>
    </source>
</evidence>
<feature type="domain" description="DRBM" evidence="3">
    <location>
        <begin position="100"/>
        <end position="170"/>
    </location>
</feature>
<evidence type="ECO:0000313" key="5">
    <source>
        <dbReference type="Proteomes" id="UP000887567"/>
    </source>
</evidence>
<accession>A0A913XMQ5</accession>
<evidence type="ECO:0000256" key="2">
    <source>
        <dbReference type="SAM" id="MobiDB-lite"/>
    </source>
</evidence>